<dbReference type="KEGG" id="gtt:GUITHDRAFT_117830"/>
<reference evidence="4" key="2">
    <citation type="submission" date="2012-11" db="EMBL/GenBank/DDBJ databases">
        <authorList>
            <person name="Kuo A."/>
            <person name="Curtis B.A."/>
            <person name="Tanifuji G."/>
            <person name="Burki F."/>
            <person name="Gruber A."/>
            <person name="Irimia M."/>
            <person name="Maruyama S."/>
            <person name="Arias M.C."/>
            <person name="Ball S.G."/>
            <person name="Gile G.H."/>
            <person name="Hirakawa Y."/>
            <person name="Hopkins J.F."/>
            <person name="Rensing S.A."/>
            <person name="Schmutz J."/>
            <person name="Symeonidi A."/>
            <person name="Elias M."/>
            <person name="Eveleigh R.J."/>
            <person name="Herman E.K."/>
            <person name="Klute M.J."/>
            <person name="Nakayama T."/>
            <person name="Obornik M."/>
            <person name="Reyes-Prieto A."/>
            <person name="Armbrust E.V."/>
            <person name="Aves S.J."/>
            <person name="Beiko R.G."/>
            <person name="Coutinho P."/>
            <person name="Dacks J.B."/>
            <person name="Durnford D.G."/>
            <person name="Fast N.M."/>
            <person name="Green B.R."/>
            <person name="Grisdale C."/>
            <person name="Hempe F."/>
            <person name="Henrissat B."/>
            <person name="Hoppner M.P."/>
            <person name="Ishida K.-I."/>
            <person name="Kim E."/>
            <person name="Koreny L."/>
            <person name="Kroth P.G."/>
            <person name="Liu Y."/>
            <person name="Malik S.-B."/>
            <person name="Maier U.G."/>
            <person name="McRose D."/>
            <person name="Mock T."/>
            <person name="Neilson J.A."/>
            <person name="Onodera N.T."/>
            <person name="Poole A.M."/>
            <person name="Pritham E.J."/>
            <person name="Richards T.A."/>
            <person name="Rocap G."/>
            <person name="Roy S.W."/>
            <person name="Sarai C."/>
            <person name="Schaack S."/>
            <person name="Shirato S."/>
            <person name="Slamovits C.H."/>
            <person name="Spencer D.F."/>
            <person name="Suzuki S."/>
            <person name="Worden A.Z."/>
            <person name="Zauner S."/>
            <person name="Barry K."/>
            <person name="Bell C."/>
            <person name="Bharti A.K."/>
            <person name="Crow J.A."/>
            <person name="Grimwood J."/>
            <person name="Kramer R."/>
            <person name="Lindquist E."/>
            <person name="Lucas S."/>
            <person name="Salamov A."/>
            <person name="McFadden G.I."/>
            <person name="Lane C.E."/>
            <person name="Keeling P.J."/>
            <person name="Gray M.W."/>
            <person name="Grigoriev I.V."/>
            <person name="Archibald J.M."/>
        </authorList>
    </citation>
    <scope>NUCLEOTIDE SEQUENCE</scope>
    <source>
        <strain evidence="4">CCMP2712</strain>
    </source>
</reference>
<name>L1III4_GUITC</name>
<dbReference type="EMBL" id="JH993080">
    <property type="protein sequence ID" value="EKX36041.1"/>
    <property type="molecule type" value="Genomic_DNA"/>
</dbReference>
<proteinExistence type="predicted"/>
<evidence type="ECO:0000256" key="1">
    <source>
        <dbReference type="SAM" id="SignalP"/>
    </source>
</evidence>
<organism evidence="2">
    <name type="scientific">Guillardia theta (strain CCMP2712)</name>
    <name type="common">Cryptophyte</name>
    <dbReference type="NCBI Taxonomy" id="905079"/>
    <lineage>
        <taxon>Eukaryota</taxon>
        <taxon>Cryptophyceae</taxon>
        <taxon>Pyrenomonadales</taxon>
        <taxon>Geminigeraceae</taxon>
        <taxon>Guillardia</taxon>
    </lineage>
</organism>
<feature type="chain" id="PRO_5008770051" evidence="1">
    <location>
        <begin position="25"/>
        <end position="149"/>
    </location>
</feature>
<keyword evidence="4" id="KW-1185">Reference proteome</keyword>
<reference evidence="3" key="3">
    <citation type="submission" date="2015-06" db="UniProtKB">
        <authorList>
            <consortium name="EnsemblProtists"/>
        </authorList>
    </citation>
    <scope>IDENTIFICATION</scope>
</reference>
<gene>
    <name evidence="2" type="ORF">GUITHDRAFT_117830</name>
</gene>
<dbReference type="AlphaFoldDB" id="L1III4"/>
<dbReference type="PaxDb" id="55529-EKX36041"/>
<dbReference type="Proteomes" id="UP000011087">
    <property type="component" value="Unassembled WGS sequence"/>
</dbReference>
<keyword evidence="1" id="KW-0732">Signal</keyword>
<feature type="signal peptide" evidence="1">
    <location>
        <begin position="1"/>
        <end position="24"/>
    </location>
</feature>
<dbReference type="HOGENOM" id="CLU_1753168_0_0_1"/>
<evidence type="ECO:0000313" key="4">
    <source>
        <dbReference type="Proteomes" id="UP000011087"/>
    </source>
</evidence>
<sequence length="149" mass="17446">MRFLPFSVLLPCACLAWAPTPMLARDGLLRSSSTTRPSLRVSALSLRAVYTPERKIESAMEKQVEERRHAAEQYFSDFDRWYHICQQESAAQKYFAEFDHWYHLDDRKPDICRISWMHDYPEETGSKVAWNDDGGDMRDFCGVFDDPDL</sequence>
<evidence type="ECO:0000313" key="2">
    <source>
        <dbReference type="EMBL" id="EKX36041.1"/>
    </source>
</evidence>
<dbReference type="RefSeq" id="XP_005823021.1">
    <property type="nucleotide sequence ID" value="XM_005822964.1"/>
</dbReference>
<evidence type="ECO:0000313" key="3">
    <source>
        <dbReference type="EnsemblProtists" id="EKX36041"/>
    </source>
</evidence>
<dbReference type="GeneID" id="17292772"/>
<reference evidence="2 4" key="1">
    <citation type="journal article" date="2012" name="Nature">
        <title>Algal genomes reveal evolutionary mosaicism and the fate of nucleomorphs.</title>
        <authorList>
            <consortium name="DOE Joint Genome Institute"/>
            <person name="Curtis B.A."/>
            <person name="Tanifuji G."/>
            <person name="Burki F."/>
            <person name="Gruber A."/>
            <person name="Irimia M."/>
            <person name="Maruyama S."/>
            <person name="Arias M.C."/>
            <person name="Ball S.G."/>
            <person name="Gile G.H."/>
            <person name="Hirakawa Y."/>
            <person name="Hopkins J.F."/>
            <person name="Kuo A."/>
            <person name="Rensing S.A."/>
            <person name="Schmutz J."/>
            <person name="Symeonidi A."/>
            <person name="Elias M."/>
            <person name="Eveleigh R.J."/>
            <person name="Herman E.K."/>
            <person name="Klute M.J."/>
            <person name="Nakayama T."/>
            <person name="Obornik M."/>
            <person name="Reyes-Prieto A."/>
            <person name="Armbrust E.V."/>
            <person name="Aves S.J."/>
            <person name="Beiko R.G."/>
            <person name="Coutinho P."/>
            <person name="Dacks J.B."/>
            <person name="Durnford D.G."/>
            <person name="Fast N.M."/>
            <person name="Green B.R."/>
            <person name="Grisdale C.J."/>
            <person name="Hempel F."/>
            <person name="Henrissat B."/>
            <person name="Hoppner M.P."/>
            <person name="Ishida K."/>
            <person name="Kim E."/>
            <person name="Koreny L."/>
            <person name="Kroth P.G."/>
            <person name="Liu Y."/>
            <person name="Malik S.B."/>
            <person name="Maier U.G."/>
            <person name="McRose D."/>
            <person name="Mock T."/>
            <person name="Neilson J.A."/>
            <person name="Onodera N.T."/>
            <person name="Poole A.M."/>
            <person name="Pritham E.J."/>
            <person name="Richards T.A."/>
            <person name="Rocap G."/>
            <person name="Roy S.W."/>
            <person name="Sarai C."/>
            <person name="Schaack S."/>
            <person name="Shirato S."/>
            <person name="Slamovits C.H."/>
            <person name="Spencer D.F."/>
            <person name="Suzuki S."/>
            <person name="Worden A.Z."/>
            <person name="Zauner S."/>
            <person name="Barry K."/>
            <person name="Bell C."/>
            <person name="Bharti A.K."/>
            <person name="Crow J.A."/>
            <person name="Grimwood J."/>
            <person name="Kramer R."/>
            <person name="Lindquist E."/>
            <person name="Lucas S."/>
            <person name="Salamov A."/>
            <person name="McFadden G.I."/>
            <person name="Lane C.E."/>
            <person name="Keeling P.J."/>
            <person name="Gray M.W."/>
            <person name="Grigoriev I.V."/>
            <person name="Archibald J.M."/>
        </authorList>
    </citation>
    <scope>NUCLEOTIDE SEQUENCE</scope>
    <source>
        <strain evidence="2 4">CCMP2712</strain>
    </source>
</reference>
<dbReference type="EnsemblProtists" id="EKX36041">
    <property type="protein sequence ID" value="EKX36041"/>
    <property type="gene ID" value="GUITHDRAFT_117830"/>
</dbReference>
<protein>
    <submittedName>
        <fullName evidence="2 3">Uncharacterized protein</fullName>
    </submittedName>
</protein>
<accession>L1III4</accession>